<dbReference type="InterPro" id="IPR036514">
    <property type="entry name" value="SGNH_hydro_sf"/>
</dbReference>
<accession>A0AA40F448</accession>
<dbReference type="PANTHER" id="PTHR30383">
    <property type="entry name" value="THIOESTERASE 1/PROTEASE 1/LYSOPHOSPHOLIPASE L1"/>
    <property type="match status" value="1"/>
</dbReference>
<dbReference type="Gene3D" id="3.40.50.1110">
    <property type="entry name" value="SGNH hydrolase"/>
    <property type="match status" value="1"/>
</dbReference>
<name>A0AA40F448_9PEZI</name>
<feature type="signal peptide" evidence="1">
    <location>
        <begin position="1"/>
        <end position="21"/>
    </location>
</feature>
<dbReference type="EMBL" id="JAUKUD010000002">
    <property type="protein sequence ID" value="KAK0750903.1"/>
    <property type="molecule type" value="Genomic_DNA"/>
</dbReference>
<reference evidence="3" key="1">
    <citation type="submission" date="2023-06" db="EMBL/GenBank/DDBJ databases">
        <title>Genome-scale phylogeny and comparative genomics of the fungal order Sordariales.</title>
        <authorList>
            <consortium name="Lawrence Berkeley National Laboratory"/>
            <person name="Hensen N."/>
            <person name="Bonometti L."/>
            <person name="Westerberg I."/>
            <person name="Brannstrom I.O."/>
            <person name="Guillou S."/>
            <person name="Cros-Aarteil S."/>
            <person name="Calhoun S."/>
            <person name="Haridas S."/>
            <person name="Kuo A."/>
            <person name="Mondo S."/>
            <person name="Pangilinan J."/>
            <person name="Riley R."/>
            <person name="LaButti K."/>
            <person name="Andreopoulos B."/>
            <person name="Lipzen A."/>
            <person name="Chen C."/>
            <person name="Yanf M."/>
            <person name="Daum C."/>
            <person name="Ng V."/>
            <person name="Clum A."/>
            <person name="Steindorff A."/>
            <person name="Ohm R."/>
            <person name="Martin F."/>
            <person name="Silar P."/>
            <person name="Natvig D."/>
            <person name="Lalanne C."/>
            <person name="Gautier V."/>
            <person name="Ament-velasquez S.L."/>
            <person name="Kruys A."/>
            <person name="Hutchinson M.I."/>
            <person name="Powell A.J."/>
            <person name="Barry K."/>
            <person name="Miller A.N."/>
            <person name="Grigoriev I.V."/>
            <person name="Debuchy R."/>
            <person name="Gladieux P."/>
            <person name="Thoren M.H."/>
            <person name="Johannesson H."/>
        </authorList>
    </citation>
    <scope>NUCLEOTIDE SEQUENCE</scope>
    <source>
        <strain evidence="3">SMH3187-1</strain>
    </source>
</reference>
<feature type="domain" description="SGNH hydrolase-type esterase" evidence="2">
    <location>
        <begin position="48"/>
        <end position="229"/>
    </location>
</feature>
<keyword evidence="1" id="KW-0732">Signal</keyword>
<keyword evidence="3" id="KW-0378">Hydrolase</keyword>
<dbReference type="PANTHER" id="PTHR30383:SF31">
    <property type="entry name" value="SGNH HYDROLASE-TYPE ESTERASE DOMAIN-CONTAINING PROTEIN-RELATED"/>
    <property type="match status" value="1"/>
</dbReference>
<evidence type="ECO:0000259" key="2">
    <source>
        <dbReference type="Pfam" id="PF13472"/>
    </source>
</evidence>
<organism evidence="3 4">
    <name type="scientific">Schizothecium vesticola</name>
    <dbReference type="NCBI Taxonomy" id="314040"/>
    <lineage>
        <taxon>Eukaryota</taxon>
        <taxon>Fungi</taxon>
        <taxon>Dikarya</taxon>
        <taxon>Ascomycota</taxon>
        <taxon>Pezizomycotina</taxon>
        <taxon>Sordariomycetes</taxon>
        <taxon>Sordariomycetidae</taxon>
        <taxon>Sordariales</taxon>
        <taxon>Schizotheciaceae</taxon>
        <taxon>Schizothecium</taxon>
    </lineage>
</organism>
<proteinExistence type="predicted"/>
<dbReference type="AlphaFoldDB" id="A0AA40F448"/>
<evidence type="ECO:0000256" key="1">
    <source>
        <dbReference type="SAM" id="SignalP"/>
    </source>
</evidence>
<sequence>MIFSSIAALFVGLSSPLTSHGVAVNHFNLGPRALVPLAASVPLRIMPLGASITYGQASTTGCGYRCDLRTQLLSAGNTVDFVGSRQHGGTPPSDDVDVEGWPGFRIDQVHAKARDVVPRTKPNVVLINVGTNDAVQNRNVSTAGARMAALVEDVLVWSPRATVVLSTLLVNRNAATERNVRSINEQLGVVAAEMRDAGRRVLLVDMHGDEGPVVGDLADDTHPNDAGYRKMANVWYAGLSRVGDLGWLQVPELVAGLSDHGEV</sequence>
<dbReference type="GO" id="GO:0004622">
    <property type="term" value="F:phosphatidylcholine lysophospholipase activity"/>
    <property type="evidence" value="ECO:0007669"/>
    <property type="project" value="TreeGrafter"/>
</dbReference>
<evidence type="ECO:0000313" key="4">
    <source>
        <dbReference type="Proteomes" id="UP001172155"/>
    </source>
</evidence>
<dbReference type="Proteomes" id="UP001172155">
    <property type="component" value="Unassembled WGS sequence"/>
</dbReference>
<dbReference type="SUPFAM" id="SSF52266">
    <property type="entry name" value="SGNH hydrolase"/>
    <property type="match status" value="1"/>
</dbReference>
<keyword evidence="4" id="KW-1185">Reference proteome</keyword>
<dbReference type="CDD" id="cd01833">
    <property type="entry name" value="XynB_like"/>
    <property type="match status" value="1"/>
</dbReference>
<comment type="caution">
    <text evidence="3">The sequence shown here is derived from an EMBL/GenBank/DDBJ whole genome shotgun (WGS) entry which is preliminary data.</text>
</comment>
<gene>
    <name evidence="3" type="ORF">B0T18DRAFT_435452</name>
</gene>
<evidence type="ECO:0000313" key="3">
    <source>
        <dbReference type="EMBL" id="KAK0750903.1"/>
    </source>
</evidence>
<dbReference type="Pfam" id="PF13472">
    <property type="entry name" value="Lipase_GDSL_2"/>
    <property type="match status" value="1"/>
</dbReference>
<protein>
    <submittedName>
        <fullName evidence="3">SGNH hydrolase-type esterase domain-containing protein</fullName>
    </submittedName>
</protein>
<dbReference type="InterPro" id="IPR051532">
    <property type="entry name" value="Ester_Hydrolysis_Enzymes"/>
</dbReference>
<dbReference type="InterPro" id="IPR013830">
    <property type="entry name" value="SGNH_hydro"/>
</dbReference>
<feature type="chain" id="PRO_5041436168" evidence="1">
    <location>
        <begin position="22"/>
        <end position="263"/>
    </location>
</feature>